<organism evidence="3 4">
    <name type="scientific">Planoprotostelium fungivorum</name>
    <dbReference type="NCBI Taxonomy" id="1890364"/>
    <lineage>
        <taxon>Eukaryota</taxon>
        <taxon>Amoebozoa</taxon>
        <taxon>Evosea</taxon>
        <taxon>Variosea</taxon>
        <taxon>Cavosteliida</taxon>
        <taxon>Cavosteliaceae</taxon>
        <taxon>Planoprotostelium</taxon>
    </lineage>
</organism>
<accession>A0A2P6NA15</accession>
<evidence type="ECO:0000313" key="3">
    <source>
        <dbReference type="EMBL" id="PRP80798.1"/>
    </source>
</evidence>
<evidence type="ECO:0000256" key="1">
    <source>
        <dbReference type="SAM" id="MobiDB-lite"/>
    </source>
</evidence>
<feature type="transmembrane region" description="Helical" evidence="2">
    <location>
        <begin position="350"/>
        <end position="373"/>
    </location>
</feature>
<gene>
    <name evidence="3" type="ORF">PROFUN_11538</name>
</gene>
<feature type="transmembrane region" description="Helical" evidence="2">
    <location>
        <begin position="111"/>
        <end position="129"/>
    </location>
</feature>
<sequence>MRSPYPYEWGEKVPESGPNSPDPSHFSRSQTHQPVSGVRLYLGNQSGHICGVQSNVPRLYAEKKAKASTVRLTRSEMLFRLTFAPYELVRSIDRENRPKLSQRTNRDKDKMTARQTLFFIIASIAIAAAKCTDCGGYGVCMKTGACRCYPGRINPVINGTKITSSCIDTVLKSDSTNIVVLRVITAIFSLLLLLLISWRIFLEHKHTPSKVGKKQPVVMFSLVIINFITFLNLLLSVLDYWGVYDVLPVLVYHGIYYFIDWLFVLVFCGILLDWAELYSVTMKAIRSREMMKKVHTNMTTELSLEEIMTRITFIQRFKIPFIVTAGLSFLVWVARVVGNVTITDPAGYQVWFIFTPAYYAAVWLGFGVAFCIYGYRLIRVMPQATARTIRTKTIKMVVVLFLSIAISIQQLAINSTIKVTSQSIILRTWLTFVIRIIVSFVILEMYMPVSRFNSWFHLSLADTTGSNESGNNGIIEVDMTTQVEDAVPTPAAA</sequence>
<dbReference type="EMBL" id="MDYQ01000138">
    <property type="protein sequence ID" value="PRP80798.1"/>
    <property type="molecule type" value="Genomic_DNA"/>
</dbReference>
<comment type="caution">
    <text evidence="3">The sequence shown here is derived from an EMBL/GenBank/DDBJ whole genome shotgun (WGS) entry which is preliminary data.</text>
</comment>
<keyword evidence="2" id="KW-0812">Transmembrane</keyword>
<evidence type="ECO:0000313" key="4">
    <source>
        <dbReference type="Proteomes" id="UP000241769"/>
    </source>
</evidence>
<protein>
    <submittedName>
        <fullName evidence="3">Uncharacterized protein</fullName>
    </submittedName>
</protein>
<evidence type="ECO:0000256" key="2">
    <source>
        <dbReference type="SAM" id="Phobius"/>
    </source>
</evidence>
<name>A0A2P6NA15_9EUKA</name>
<dbReference type="Proteomes" id="UP000241769">
    <property type="component" value="Unassembled WGS sequence"/>
</dbReference>
<feature type="transmembrane region" description="Helical" evidence="2">
    <location>
        <begin position="178"/>
        <end position="196"/>
    </location>
</feature>
<feature type="transmembrane region" description="Helical" evidence="2">
    <location>
        <begin position="217"/>
        <end position="235"/>
    </location>
</feature>
<feature type="transmembrane region" description="Helical" evidence="2">
    <location>
        <begin position="424"/>
        <end position="443"/>
    </location>
</feature>
<proteinExistence type="predicted"/>
<feature type="transmembrane region" description="Helical" evidence="2">
    <location>
        <begin position="394"/>
        <end position="412"/>
    </location>
</feature>
<keyword evidence="2" id="KW-0472">Membrane</keyword>
<dbReference type="AlphaFoldDB" id="A0A2P6NA15"/>
<keyword evidence="4" id="KW-1185">Reference proteome</keyword>
<feature type="transmembrane region" description="Helical" evidence="2">
    <location>
        <begin position="319"/>
        <end position="338"/>
    </location>
</feature>
<reference evidence="3 4" key="1">
    <citation type="journal article" date="2018" name="Genome Biol. Evol.">
        <title>Multiple Roots of Fruiting Body Formation in Amoebozoa.</title>
        <authorList>
            <person name="Hillmann F."/>
            <person name="Forbes G."/>
            <person name="Novohradska S."/>
            <person name="Ferling I."/>
            <person name="Riege K."/>
            <person name="Groth M."/>
            <person name="Westermann M."/>
            <person name="Marz M."/>
            <person name="Spaller T."/>
            <person name="Winckler T."/>
            <person name="Schaap P."/>
            <person name="Glockner G."/>
        </authorList>
    </citation>
    <scope>NUCLEOTIDE SEQUENCE [LARGE SCALE GENOMIC DNA]</scope>
    <source>
        <strain evidence="3 4">Jena</strain>
    </source>
</reference>
<feature type="transmembrane region" description="Helical" evidence="2">
    <location>
        <begin position="255"/>
        <end position="278"/>
    </location>
</feature>
<feature type="region of interest" description="Disordered" evidence="1">
    <location>
        <begin position="1"/>
        <end position="31"/>
    </location>
</feature>
<keyword evidence="2" id="KW-1133">Transmembrane helix</keyword>
<dbReference type="InParanoid" id="A0A2P6NA15"/>